<keyword evidence="2" id="KW-1133">Transmembrane helix</keyword>
<dbReference type="InterPro" id="IPR012902">
    <property type="entry name" value="N_methyl_site"/>
</dbReference>
<dbReference type="EMBL" id="CP012748">
    <property type="protein sequence ID" value="ALL71063.1"/>
    <property type="molecule type" value="Genomic_DNA"/>
</dbReference>
<geneLocation type="plasmid" evidence="4"/>
<dbReference type="GeneID" id="69974460"/>
<dbReference type="Proteomes" id="UP000019146">
    <property type="component" value="Plasmid unnamed"/>
</dbReference>
<feature type="transmembrane region" description="Helical" evidence="2">
    <location>
        <begin position="20"/>
        <end position="41"/>
    </location>
</feature>
<accession>A0A0P0RPZ2</accession>
<dbReference type="PANTHER" id="PTHR30093">
    <property type="entry name" value="GENERAL SECRETION PATHWAY PROTEIN G"/>
    <property type="match status" value="1"/>
</dbReference>
<dbReference type="GO" id="GO:0015627">
    <property type="term" value="C:type II protein secretion system complex"/>
    <property type="evidence" value="ECO:0007669"/>
    <property type="project" value="InterPro"/>
</dbReference>
<protein>
    <submittedName>
        <fullName evidence="3">Putative GspG-like secretion system X protein</fullName>
    </submittedName>
</protein>
<evidence type="ECO:0000313" key="4">
    <source>
        <dbReference type="Proteomes" id="UP000019146"/>
    </source>
</evidence>
<dbReference type="RefSeq" id="WP_035993053.1">
    <property type="nucleotide sequence ID" value="NZ_CP012748.1"/>
</dbReference>
<keyword evidence="3" id="KW-0614">Plasmid</keyword>
<dbReference type="Pfam" id="PF07963">
    <property type="entry name" value="N_methyl"/>
    <property type="match status" value="1"/>
</dbReference>
<evidence type="ECO:0000313" key="3">
    <source>
        <dbReference type="EMBL" id="ALL71063.1"/>
    </source>
</evidence>
<evidence type="ECO:0000256" key="1">
    <source>
        <dbReference type="ARBA" id="ARBA00022481"/>
    </source>
</evidence>
<organism evidence="3 4">
    <name type="scientific">Paraburkholderia caribensis MBA4</name>
    <dbReference type="NCBI Taxonomy" id="1323664"/>
    <lineage>
        <taxon>Bacteria</taxon>
        <taxon>Pseudomonadati</taxon>
        <taxon>Pseudomonadota</taxon>
        <taxon>Betaproteobacteria</taxon>
        <taxon>Burkholderiales</taxon>
        <taxon>Burkholderiaceae</taxon>
        <taxon>Paraburkholderia</taxon>
    </lineage>
</organism>
<dbReference type="NCBIfam" id="TIGR02532">
    <property type="entry name" value="IV_pilin_GFxxxE"/>
    <property type="match status" value="1"/>
</dbReference>
<dbReference type="PANTHER" id="PTHR30093:SF47">
    <property type="entry name" value="TYPE IV PILUS NON-CORE MINOR PILIN PILE"/>
    <property type="match status" value="1"/>
</dbReference>
<dbReference type="InterPro" id="IPR045584">
    <property type="entry name" value="Pilin-like"/>
</dbReference>
<evidence type="ECO:0000256" key="2">
    <source>
        <dbReference type="SAM" id="Phobius"/>
    </source>
</evidence>
<dbReference type="PRINTS" id="PR00813">
    <property type="entry name" value="BCTERIALGSPG"/>
</dbReference>
<name>A0A0P0RPZ2_9BURK</name>
<dbReference type="GO" id="GO:0015628">
    <property type="term" value="P:protein secretion by the type II secretion system"/>
    <property type="evidence" value="ECO:0007669"/>
    <property type="project" value="InterPro"/>
</dbReference>
<dbReference type="AlphaFoldDB" id="A0A0P0RPZ2"/>
<gene>
    <name evidence="3" type="ORF">K788_0002110</name>
</gene>
<keyword evidence="2" id="KW-0472">Membrane</keyword>
<sequence>MTHDAALRAARRKAEGGFTLIELLVTLAILGVLACMTVPVAQVMRQREREQELRVALHEIRNAIDAYKAASKEGRIAKEAGATGYPTGLDVLVDGVKDQTDPKGHKLYFLRRIPRDPMNPDAQSGDAATWGKRAYASEADDPQEGDDVYDVYSTSTGIGLNGIAYRKW</sequence>
<dbReference type="SUPFAM" id="SSF54523">
    <property type="entry name" value="Pili subunits"/>
    <property type="match status" value="1"/>
</dbReference>
<proteinExistence type="predicted"/>
<keyword evidence="1" id="KW-0488">Methylation</keyword>
<dbReference type="InterPro" id="IPR000983">
    <property type="entry name" value="Bac_GSPG_pilin"/>
</dbReference>
<reference evidence="3 4" key="1">
    <citation type="journal article" date="2014" name="Genome Announc.">
        <title>Draft Genome Sequence of the Haloacid-Degrading Burkholderia caribensis Strain MBA4.</title>
        <authorList>
            <person name="Pan Y."/>
            <person name="Kong K.F."/>
            <person name="Tsang J.S."/>
        </authorList>
    </citation>
    <scope>NUCLEOTIDE SEQUENCE [LARGE SCALE GENOMIC DNA]</scope>
    <source>
        <strain evidence="3 4">MBA4</strain>
        <plasmid evidence="4">Plasmid</plasmid>
    </source>
</reference>
<keyword evidence="2" id="KW-0812">Transmembrane</keyword>
<dbReference type="KEGG" id="bcai:K788_0002110"/>
<dbReference type="Gene3D" id="3.30.700.10">
    <property type="entry name" value="Glycoprotein, Type 4 Pilin"/>
    <property type="match status" value="1"/>
</dbReference>